<evidence type="ECO:0000313" key="7">
    <source>
        <dbReference type="Proteomes" id="UP000001556"/>
    </source>
</evidence>
<dbReference type="SUPFAM" id="SSF54862">
    <property type="entry name" value="4Fe-4S ferredoxins"/>
    <property type="match status" value="1"/>
</dbReference>
<keyword evidence="2" id="KW-1003">Cell membrane</keyword>
<dbReference type="EMBL" id="CP000612">
    <property type="protein sequence ID" value="ABO48715.1"/>
    <property type="molecule type" value="Genomic_DNA"/>
</dbReference>
<feature type="transmembrane region" description="Helical" evidence="4">
    <location>
        <begin position="109"/>
        <end position="127"/>
    </location>
</feature>
<proteinExistence type="predicted"/>
<dbReference type="STRING" id="349161.Dred_0166"/>
<dbReference type="InterPro" id="IPR017896">
    <property type="entry name" value="4Fe4S_Fe-S-bd"/>
</dbReference>
<dbReference type="PANTHER" id="PTHR30224">
    <property type="entry name" value="ELECTRON TRANSPORT PROTEIN"/>
    <property type="match status" value="1"/>
</dbReference>
<dbReference type="eggNOG" id="COG0348">
    <property type="taxonomic scope" value="Bacteria"/>
</dbReference>
<evidence type="ECO:0000256" key="4">
    <source>
        <dbReference type="SAM" id="Phobius"/>
    </source>
</evidence>
<dbReference type="PROSITE" id="PS51379">
    <property type="entry name" value="4FE4S_FER_2"/>
    <property type="match status" value="1"/>
</dbReference>
<feature type="transmembrane region" description="Helical" evidence="4">
    <location>
        <begin position="151"/>
        <end position="170"/>
    </location>
</feature>
<keyword evidence="3 4" id="KW-0472">Membrane</keyword>
<keyword evidence="4" id="KW-1133">Transmembrane helix</keyword>
<dbReference type="PANTHER" id="PTHR30224:SF4">
    <property type="entry name" value="ELECTRON TRANSPORT PROTEIN YCCM-RELATED"/>
    <property type="match status" value="1"/>
</dbReference>
<keyword evidence="7" id="KW-1185">Reference proteome</keyword>
<evidence type="ECO:0000259" key="5">
    <source>
        <dbReference type="PROSITE" id="PS51379"/>
    </source>
</evidence>
<evidence type="ECO:0000256" key="3">
    <source>
        <dbReference type="ARBA" id="ARBA00023136"/>
    </source>
</evidence>
<dbReference type="GO" id="GO:0005886">
    <property type="term" value="C:plasma membrane"/>
    <property type="evidence" value="ECO:0007669"/>
    <property type="project" value="UniProtKB-SubCell"/>
</dbReference>
<feature type="domain" description="4Fe-4S ferredoxin-type" evidence="5">
    <location>
        <begin position="190"/>
        <end position="219"/>
    </location>
</feature>
<dbReference type="KEGG" id="drm:Dred_0166"/>
<evidence type="ECO:0000313" key="6">
    <source>
        <dbReference type="EMBL" id="ABO48715.1"/>
    </source>
</evidence>
<organism evidence="6 7">
    <name type="scientific">Desulforamulus reducens (strain ATCC BAA-1160 / DSM 100696 / MI-1)</name>
    <name type="common">Desulfotomaculum reducens</name>
    <dbReference type="NCBI Taxonomy" id="349161"/>
    <lineage>
        <taxon>Bacteria</taxon>
        <taxon>Bacillati</taxon>
        <taxon>Bacillota</taxon>
        <taxon>Clostridia</taxon>
        <taxon>Eubacteriales</taxon>
        <taxon>Peptococcaceae</taxon>
        <taxon>Desulforamulus</taxon>
    </lineage>
</organism>
<feature type="transmembrane region" description="Helical" evidence="4">
    <location>
        <begin position="250"/>
        <end position="270"/>
    </location>
</feature>
<accession>A4J0W2</accession>
<evidence type="ECO:0000256" key="2">
    <source>
        <dbReference type="ARBA" id="ARBA00022475"/>
    </source>
</evidence>
<protein>
    <submittedName>
        <fullName evidence="6">4Fe-4S ferredoxin, iron-sulfur binding domain protein</fullName>
    </submittedName>
</protein>
<comment type="subcellular location">
    <subcellularLocation>
        <location evidence="1">Cell membrane</location>
    </subcellularLocation>
</comment>
<name>A4J0W2_DESRM</name>
<dbReference type="HOGENOM" id="CLU_033147_2_2_9"/>
<evidence type="ECO:0000256" key="1">
    <source>
        <dbReference type="ARBA" id="ARBA00004236"/>
    </source>
</evidence>
<dbReference type="AlphaFoldDB" id="A4J0W2"/>
<sequence length="290" mass="32384">MTYVAWAHQFFGGGPNGRPPIDAFCPFGGLESLYGFIAYGEFIKRTNLSNVILLVGTILTAIVVGRAFCGWICPLGTLQEWLNRLGQRIMGKNFSPPEKIDRYLRSLKYLFLLLIIALTWHTGTLVFRDLDPWVAYAHIFGGWEKLTERPIGLILLVVTLVGAIFIDRLWCKYLCPLGAFLGLFHKFSLVKLGVDQQQCVQCGKCERKCTMQVSILQDHVQGSECIACGECVNHCVKPGTLAMRFGKKTISILMVGIITIGLFMGTYLAAKSTGLWITKGNAQIHMEEER</sequence>
<dbReference type="Pfam" id="PF12801">
    <property type="entry name" value="Fer4_5"/>
    <property type="match status" value="2"/>
</dbReference>
<gene>
    <name evidence="6" type="ordered locus">Dred_0166</name>
</gene>
<reference evidence="6 7" key="1">
    <citation type="submission" date="2007-03" db="EMBL/GenBank/DDBJ databases">
        <title>Complete sequence of Desulfotomaculum reducens MI-1.</title>
        <authorList>
            <consortium name="US DOE Joint Genome Institute"/>
            <person name="Copeland A."/>
            <person name="Lucas S."/>
            <person name="Lapidus A."/>
            <person name="Barry K."/>
            <person name="Detter J.C."/>
            <person name="Glavina del Rio T."/>
            <person name="Hammon N."/>
            <person name="Israni S."/>
            <person name="Dalin E."/>
            <person name="Tice H."/>
            <person name="Pitluck S."/>
            <person name="Sims D."/>
            <person name="Brettin T."/>
            <person name="Bruce D."/>
            <person name="Han C."/>
            <person name="Tapia R."/>
            <person name="Schmutz J."/>
            <person name="Larimer F."/>
            <person name="Land M."/>
            <person name="Hauser L."/>
            <person name="Kyrpides N."/>
            <person name="Kim E."/>
            <person name="Tebo B.M."/>
            <person name="Richardson P."/>
        </authorList>
    </citation>
    <scope>NUCLEOTIDE SEQUENCE [LARGE SCALE GENOMIC DNA]</scope>
    <source>
        <strain evidence="6 7">MI-1</strain>
    </source>
</reference>
<keyword evidence="4" id="KW-0812">Transmembrane</keyword>
<feature type="transmembrane region" description="Helical" evidence="4">
    <location>
        <begin position="51"/>
        <end position="78"/>
    </location>
</feature>
<dbReference type="Proteomes" id="UP000001556">
    <property type="component" value="Chromosome"/>
</dbReference>
<dbReference type="InterPro" id="IPR052378">
    <property type="entry name" value="NosR_regulator"/>
</dbReference>